<sequence length="81" mass="9285">MKIESLDNPGWALTVDVGETELDGLYLPYKLVENYEGDWYGVKLTNNVFEAFGDPTKLGFLLNYFKQFAEENTKAKNRSLD</sequence>
<comment type="caution">
    <text evidence="1">The sequence shown here is derived from an EMBL/GenBank/DDBJ whole genome shotgun (WGS) entry which is preliminary data.</text>
</comment>
<evidence type="ECO:0008006" key="3">
    <source>
        <dbReference type="Google" id="ProtNLM"/>
    </source>
</evidence>
<gene>
    <name evidence="1" type="ORF">ESW18_20820</name>
</gene>
<protein>
    <recommendedName>
        <fullName evidence="3">Immunity protein 53 of polymorphic toxin system</fullName>
    </recommendedName>
</protein>
<dbReference type="InterPro" id="IPR028228">
    <property type="entry name" value="Imm53"/>
</dbReference>
<dbReference type="RefSeq" id="WP_086503424.1">
    <property type="nucleotide sequence ID" value="NZ_MSSV01000042.1"/>
</dbReference>
<organism evidence="1 2">
    <name type="scientific">Algoriphagus ratkowskyi</name>
    <dbReference type="NCBI Taxonomy" id="57028"/>
    <lineage>
        <taxon>Bacteria</taxon>
        <taxon>Pseudomonadati</taxon>
        <taxon>Bacteroidota</taxon>
        <taxon>Cytophagia</taxon>
        <taxon>Cytophagales</taxon>
        <taxon>Cyclobacteriaceae</taxon>
        <taxon>Algoriphagus</taxon>
    </lineage>
</organism>
<reference evidence="1 2" key="1">
    <citation type="submission" date="2019-08" db="EMBL/GenBank/DDBJ databases">
        <title>Genome of Algoriphagus ratkowskyi IC026.</title>
        <authorList>
            <person name="Bowman J.P."/>
        </authorList>
    </citation>
    <scope>NUCLEOTIDE SEQUENCE [LARGE SCALE GENOMIC DNA]</scope>
    <source>
        <strain evidence="1 2">IC026</strain>
    </source>
</reference>
<keyword evidence="2" id="KW-1185">Reference proteome</keyword>
<accession>A0ABY3HJ78</accession>
<dbReference type="EMBL" id="VORV01000030">
    <property type="protein sequence ID" value="TXD75368.1"/>
    <property type="molecule type" value="Genomic_DNA"/>
</dbReference>
<evidence type="ECO:0000313" key="2">
    <source>
        <dbReference type="Proteomes" id="UP000321927"/>
    </source>
</evidence>
<dbReference type="Pfam" id="PF15580">
    <property type="entry name" value="Imm53"/>
    <property type="match status" value="1"/>
</dbReference>
<name>A0ABY3HJ78_9BACT</name>
<proteinExistence type="predicted"/>
<dbReference type="Proteomes" id="UP000321927">
    <property type="component" value="Unassembled WGS sequence"/>
</dbReference>
<evidence type="ECO:0000313" key="1">
    <source>
        <dbReference type="EMBL" id="TXD75368.1"/>
    </source>
</evidence>